<dbReference type="InterPro" id="IPR053209">
    <property type="entry name" value="Gramillin-biosynth_MTr"/>
</dbReference>
<sequence length="153" mass="17126">MAKQEERLHQLRSTATELFHRPNQKLSGSLCIALFNRAEARSTLKDFHCVLQDCNHALELDATHSKTLLCKEKILLCFKLLEKDDQVEVEVDVGMVKLVGILDVNSLTEDAVSANDCYGVGLSLLPSFINHSCCPNARRLHVGDYLVVHALRI</sequence>
<dbReference type="InterPro" id="IPR046341">
    <property type="entry name" value="SET_dom_sf"/>
</dbReference>
<reference evidence="1 2" key="1">
    <citation type="submission" date="2024-01" db="EMBL/GenBank/DDBJ databases">
        <title>The genomes of 5 underutilized Papilionoideae crops provide insights into root nodulation and disease resistanc.</title>
        <authorList>
            <person name="Jiang F."/>
        </authorList>
    </citation>
    <scope>NUCLEOTIDE SEQUENCE [LARGE SCALE GENOMIC DNA]</scope>
    <source>
        <strain evidence="1">DUOXIRENSHENG_FW03</strain>
        <tissue evidence="1">Leaves</tissue>
    </source>
</reference>
<dbReference type="Proteomes" id="UP001386955">
    <property type="component" value="Unassembled WGS sequence"/>
</dbReference>
<organism evidence="1 2">
    <name type="scientific">Psophocarpus tetragonolobus</name>
    <name type="common">Winged bean</name>
    <name type="synonym">Dolichos tetragonolobus</name>
    <dbReference type="NCBI Taxonomy" id="3891"/>
    <lineage>
        <taxon>Eukaryota</taxon>
        <taxon>Viridiplantae</taxon>
        <taxon>Streptophyta</taxon>
        <taxon>Embryophyta</taxon>
        <taxon>Tracheophyta</taxon>
        <taxon>Spermatophyta</taxon>
        <taxon>Magnoliopsida</taxon>
        <taxon>eudicotyledons</taxon>
        <taxon>Gunneridae</taxon>
        <taxon>Pentapetalae</taxon>
        <taxon>rosids</taxon>
        <taxon>fabids</taxon>
        <taxon>Fabales</taxon>
        <taxon>Fabaceae</taxon>
        <taxon>Papilionoideae</taxon>
        <taxon>50 kb inversion clade</taxon>
        <taxon>NPAAA clade</taxon>
        <taxon>indigoferoid/millettioid clade</taxon>
        <taxon>Phaseoleae</taxon>
        <taxon>Psophocarpus</taxon>
    </lineage>
</organism>
<dbReference type="SUPFAM" id="SSF82199">
    <property type="entry name" value="SET domain"/>
    <property type="match status" value="1"/>
</dbReference>
<evidence type="ECO:0000313" key="1">
    <source>
        <dbReference type="EMBL" id="KAK7391759.1"/>
    </source>
</evidence>
<dbReference type="Gene3D" id="1.25.40.10">
    <property type="entry name" value="Tetratricopeptide repeat domain"/>
    <property type="match status" value="1"/>
</dbReference>
<dbReference type="SUPFAM" id="SSF48452">
    <property type="entry name" value="TPR-like"/>
    <property type="match status" value="1"/>
</dbReference>
<dbReference type="EMBL" id="JAYMYS010000005">
    <property type="protein sequence ID" value="KAK7391759.1"/>
    <property type="molecule type" value="Genomic_DNA"/>
</dbReference>
<dbReference type="AlphaFoldDB" id="A0AAN9S8X6"/>
<evidence type="ECO:0000313" key="2">
    <source>
        <dbReference type="Proteomes" id="UP001386955"/>
    </source>
</evidence>
<accession>A0AAN9S8X6</accession>
<gene>
    <name evidence="1" type="ORF">VNO78_20180</name>
</gene>
<proteinExistence type="predicted"/>
<dbReference type="Gene3D" id="2.170.270.10">
    <property type="entry name" value="SET domain"/>
    <property type="match status" value="1"/>
</dbReference>
<dbReference type="InterPro" id="IPR011990">
    <property type="entry name" value="TPR-like_helical_dom_sf"/>
</dbReference>
<dbReference type="PANTHER" id="PTHR47643:SF2">
    <property type="entry name" value="TPR DOMAIN PROTEIN (AFU_ORTHOLOGUE AFUA_5G12710)"/>
    <property type="match status" value="1"/>
</dbReference>
<dbReference type="PANTHER" id="PTHR47643">
    <property type="entry name" value="TPR DOMAIN PROTEIN (AFU_ORTHOLOGUE AFUA_5G12710)"/>
    <property type="match status" value="1"/>
</dbReference>
<comment type="caution">
    <text evidence="1">The sequence shown here is derived from an EMBL/GenBank/DDBJ whole genome shotgun (WGS) entry which is preliminary data.</text>
</comment>
<name>A0AAN9S8X6_PSOTE</name>
<keyword evidence="2" id="KW-1185">Reference proteome</keyword>
<protein>
    <submittedName>
        <fullName evidence="1">Uncharacterized protein</fullName>
    </submittedName>
</protein>